<organism evidence="1 2">
    <name type="scientific">Plakobranchus ocellatus</name>
    <dbReference type="NCBI Taxonomy" id="259542"/>
    <lineage>
        <taxon>Eukaryota</taxon>
        <taxon>Metazoa</taxon>
        <taxon>Spiralia</taxon>
        <taxon>Lophotrochozoa</taxon>
        <taxon>Mollusca</taxon>
        <taxon>Gastropoda</taxon>
        <taxon>Heterobranchia</taxon>
        <taxon>Euthyneura</taxon>
        <taxon>Panpulmonata</taxon>
        <taxon>Sacoglossa</taxon>
        <taxon>Placobranchoidea</taxon>
        <taxon>Plakobranchidae</taxon>
        <taxon>Plakobranchus</taxon>
    </lineage>
</organism>
<evidence type="ECO:0000313" key="1">
    <source>
        <dbReference type="EMBL" id="GFO27721.1"/>
    </source>
</evidence>
<comment type="caution">
    <text evidence="1">The sequence shown here is derived from an EMBL/GenBank/DDBJ whole genome shotgun (WGS) entry which is preliminary data.</text>
</comment>
<reference evidence="1 2" key="1">
    <citation type="journal article" date="2021" name="Elife">
        <title>Chloroplast acquisition without the gene transfer in kleptoplastic sea slugs, Plakobranchus ocellatus.</title>
        <authorList>
            <person name="Maeda T."/>
            <person name="Takahashi S."/>
            <person name="Yoshida T."/>
            <person name="Shimamura S."/>
            <person name="Takaki Y."/>
            <person name="Nagai Y."/>
            <person name="Toyoda A."/>
            <person name="Suzuki Y."/>
            <person name="Arimoto A."/>
            <person name="Ishii H."/>
            <person name="Satoh N."/>
            <person name="Nishiyama T."/>
            <person name="Hasebe M."/>
            <person name="Maruyama T."/>
            <person name="Minagawa J."/>
            <person name="Obokata J."/>
            <person name="Shigenobu S."/>
        </authorList>
    </citation>
    <scope>NUCLEOTIDE SEQUENCE [LARGE SCALE GENOMIC DNA]</scope>
</reference>
<evidence type="ECO:0000313" key="2">
    <source>
        <dbReference type="Proteomes" id="UP000735302"/>
    </source>
</evidence>
<dbReference type="Proteomes" id="UP000735302">
    <property type="component" value="Unassembled WGS sequence"/>
</dbReference>
<accession>A0AAV4C8Q9</accession>
<gene>
    <name evidence="1" type="ORF">PoB_005422600</name>
</gene>
<keyword evidence="2" id="KW-1185">Reference proteome</keyword>
<dbReference type="AlphaFoldDB" id="A0AAV4C8Q9"/>
<protein>
    <submittedName>
        <fullName evidence="1">Uncharacterized protein</fullName>
    </submittedName>
</protein>
<proteinExistence type="predicted"/>
<sequence length="90" mass="9714">MGAMARLEGQLAIKLEVRGLNPSPGQVNFHCSSCPPSTKNGLLGLLRPGQRKGGEESNGKLPHTAVCQEQSGPCSWFPKVWTKRGTHFKS</sequence>
<name>A0AAV4C8Q9_9GAST</name>
<dbReference type="EMBL" id="BLXT01005946">
    <property type="protein sequence ID" value="GFO27721.1"/>
    <property type="molecule type" value="Genomic_DNA"/>
</dbReference>